<protein>
    <submittedName>
        <fullName evidence="3">Pteridine reductase</fullName>
        <ecNumber evidence="3">1.5.1.33</ecNumber>
    </submittedName>
</protein>
<dbReference type="SUPFAM" id="SSF51735">
    <property type="entry name" value="NAD(P)-binding Rossmann-fold domains"/>
    <property type="match status" value="1"/>
</dbReference>
<dbReference type="EMBL" id="JADEYS010000003">
    <property type="protein sequence ID" value="MBE9396443.1"/>
    <property type="molecule type" value="Genomic_DNA"/>
</dbReference>
<dbReference type="EC" id="1.5.1.33" evidence="3"/>
<evidence type="ECO:0000256" key="2">
    <source>
        <dbReference type="ARBA" id="ARBA00023002"/>
    </source>
</evidence>
<comment type="caution">
    <text evidence="3">The sequence shown here is derived from an EMBL/GenBank/DDBJ whole genome shotgun (WGS) entry which is preliminary data.</text>
</comment>
<dbReference type="Proteomes" id="UP000640333">
    <property type="component" value="Unassembled WGS sequence"/>
</dbReference>
<dbReference type="RefSeq" id="WP_193951995.1">
    <property type="nucleotide sequence ID" value="NZ_JADEYS010000003.1"/>
</dbReference>
<proteinExistence type="inferred from homology"/>
<dbReference type="InterPro" id="IPR036291">
    <property type="entry name" value="NAD(P)-bd_dom_sf"/>
</dbReference>
<name>A0A8J7FFQ2_9GAMM</name>
<evidence type="ECO:0000313" key="3">
    <source>
        <dbReference type="EMBL" id="MBE9396443.1"/>
    </source>
</evidence>
<sequence>MPTSSPIALVTGGARRIGAEITRTLHRRGFQVIIHYRHSQDDASRLLDELNQQRSDSAYALQADLTDMDAVTRLASQVSEEFGDIDLLINNASSFYPTSLPESTQHQWDDLINSNVRAAYFLTSLLSPGLKNNHGAVINLVDIHAQRGLPAYPIYSIAKAGVEMMVRTLAKDLAPEVRINGVSPGPILWPEAEAALTDTAKQEILNKTPLARSGTPKDIADAVYFLASAPFITGQVLAVDGGRSLYS</sequence>
<reference evidence="3" key="1">
    <citation type="submission" date="2020-10" db="EMBL/GenBank/DDBJ databases">
        <title>Bacterium isolated from coastal waters sediment.</title>
        <authorList>
            <person name="Chen R.-J."/>
            <person name="Lu D.-C."/>
            <person name="Zhu K.-L."/>
            <person name="Du Z.-J."/>
        </authorList>
    </citation>
    <scope>NUCLEOTIDE SEQUENCE</scope>
    <source>
        <strain evidence="3">N1Y112</strain>
    </source>
</reference>
<keyword evidence="2 3" id="KW-0560">Oxidoreductase</keyword>
<dbReference type="InterPro" id="IPR020904">
    <property type="entry name" value="Sc_DH/Rdtase_CS"/>
</dbReference>
<dbReference type="PANTHER" id="PTHR43639:SF1">
    <property type="entry name" value="SHORT-CHAIN DEHYDROGENASE_REDUCTASE FAMILY PROTEIN"/>
    <property type="match status" value="1"/>
</dbReference>
<dbReference type="PANTHER" id="PTHR43639">
    <property type="entry name" value="OXIDOREDUCTASE, SHORT-CHAIN DEHYDROGENASE/REDUCTASE FAMILY (AFU_ORTHOLOGUE AFUA_5G02870)"/>
    <property type="match status" value="1"/>
</dbReference>
<organism evidence="3 4">
    <name type="scientific">Pontibacterium sinense</name>
    <dbReference type="NCBI Taxonomy" id="2781979"/>
    <lineage>
        <taxon>Bacteria</taxon>
        <taxon>Pseudomonadati</taxon>
        <taxon>Pseudomonadota</taxon>
        <taxon>Gammaproteobacteria</taxon>
        <taxon>Oceanospirillales</taxon>
        <taxon>Oceanospirillaceae</taxon>
        <taxon>Pontibacterium</taxon>
    </lineage>
</organism>
<dbReference type="Pfam" id="PF13561">
    <property type="entry name" value="adh_short_C2"/>
    <property type="match status" value="1"/>
</dbReference>
<keyword evidence="4" id="KW-1185">Reference proteome</keyword>
<comment type="similarity">
    <text evidence="1">Belongs to the short-chain dehydrogenases/reductases (SDR) family.</text>
</comment>
<dbReference type="PRINTS" id="PR00081">
    <property type="entry name" value="GDHRDH"/>
</dbReference>
<evidence type="ECO:0000256" key="1">
    <source>
        <dbReference type="ARBA" id="ARBA00006484"/>
    </source>
</evidence>
<accession>A0A8J7FFQ2</accession>
<dbReference type="PROSITE" id="PS00061">
    <property type="entry name" value="ADH_SHORT"/>
    <property type="match status" value="1"/>
</dbReference>
<dbReference type="GO" id="GO:0047040">
    <property type="term" value="F:pteridine reductase activity"/>
    <property type="evidence" value="ECO:0007669"/>
    <property type="project" value="UniProtKB-EC"/>
</dbReference>
<dbReference type="AlphaFoldDB" id="A0A8J7FFQ2"/>
<dbReference type="PRINTS" id="PR00080">
    <property type="entry name" value="SDRFAMILY"/>
</dbReference>
<dbReference type="Gene3D" id="3.40.50.720">
    <property type="entry name" value="NAD(P)-binding Rossmann-like Domain"/>
    <property type="match status" value="1"/>
</dbReference>
<dbReference type="FunFam" id="3.40.50.720:FF:000084">
    <property type="entry name" value="Short-chain dehydrogenase reductase"/>
    <property type="match status" value="1"/>
</dbReference>
<gene>
    <name evidence="3" type="ORF">IOQ59_04125</name>
</gene>
<dbReference type="InterPro" id="IPR002347">
    <property type="entry name" value="SDR_fam"/>
</dbReference>
<evidence type="ECO:0000313" key="4">
    <source>
        <dbReference type="Proteomes" id="UP000640333"/>
    </source>
</evidence>
<dbReference type="NCBIfam" id="NF006598">
    <property type="entry name" value="PRK09135.1"/>
    <property type="match status" value="1"/>
</dbReference>